<evidence type="ECO:0000313" key="5">
    <source>
        <dbReference type="EMBL" id="KAG2652726.1"/>
    </source>
</evidence>
<dbReference type="Pfam" id="PF01535">
    <property type="entry name" value="PPR"/>
    <property type="match status" value="1"/>
</dbReference>
<dbReference type="InterPro" id="IPR011990">
    <property type="entry name" value="TPR-like_helical_dom_sf"/>
</dbReference>
<dbReference type="Proteomes" id="UP000823388">
    <property type="component" value="Chromosome 1N"/>
</dbReference>
<evidence type="ECO:0000256" key="4">
    <source>
        <dbReference type="PROSITE-ProRule" id="PRU00708"/>
    </source>
</evidence>
<organism evidence="5 6">
    <name type="scientific">Panicum virgatum</name>
    <name type="common">Blackwell switchgrass</name>
    <dbReference type="NCBI Taxonomy" id="38727"/>
    <lineage>
        <taxon>Eukaryota</taxon>
        <taxon>Viridiplantae</taxon>
        <taxon>Streptophyta</taxon>
        <taxon>Embryophyta</taxon>
        <taxon>Tracheophyta</taxon>
        <taxon>Spermatophyta</taxon>
        <taxon>Magnoliopsida</taxon>
        <taxon>Liliopsida</taxon>
        <taxon>Poales</taxon>
        <taxon>Poaceae</taxon>
        <taxon>PACMAD clade</taxon>
        <taxon>Panicoideae</taxon>
        <taxon>Panicodae</taxon>
        <taxon>Paniceae</taxon>
        <taxon>Panicinae</taxon>
        <taxon>Panicum</taxon>
        <taxon>Panicum sect. Hiantes</taxon>
    </lineage>
</organism>
<dbReference type="EMBL" id="CM029038">
    <property type="protein sequence ID" value="KAG2652726.1"/>
    <property type="molecule type" value="Genomic_DNA"/>
</dbReference>
<keyword evidence="6" id="KW-1185">Reference proteome</keyword>
<sequence length="419" mass="45788">MFLRPRLVRATLRHASGRAAFSARPLVPRGSDADASTDAAGSDAIVRLVAVGGGSLEADLDRLFPALSHGLVASTLRELTDRGLPAECFFSWASLRRGFSPSAHAHNLLVENAGKLADYRAMSRALALMSQQRLSLTDRAFAFLAPSGSSRSSSVEDAARAVLRVLVDVGGPSRASGVFSLVKALASTGEFDAAVSVIEETQRMARYYNVLVAAKCKAGDFVGAREVFDEMRTSGCDPDANTWNYLLGCLLKNGRTAEACGLVETMERSKLGEVPNSLTYEILTNHACKAGKMDSAMRILDQMFLAILTPRITIHSAFIKGYFYSGRIEDAHRYVNDMSTRDRYSTNRNYSLLANLLRKSGRTIDAGRVLYELMEKGLRPDHSAYVKVAKDLHKMGRGDLASELKSMFERFSLQPDIGR</sequence>
<comment type="similarity">
    <text evidence="1">Belongs to the PPR family. P subfamily.</text>
</comment>
<feature type="repeat" description="PPR" evidence="4">
    <location>
        <begin position="204"/>
        <end position="238"/>
    </location>
</feature>
<gene>
    <name evidence="5" type="ORF">PVAP13_1NG374800</name>
</gene>
<dbReference type="Pfam" id="PF13041">
    <property type="entry name" value="PPR_2"/>
    <property type="match status" value="1"/>
</dbReference>
<evidence type="ECO:0000313" key="6">
    <source>
        <dbReference type="Proteomes" id="UP000823388"/>
    </source>
</evidence>
<feature type="repeat" description="PPR" evidence="4">
    <location>
        <begin position="276"/>
        <end position="310"/>
    </location>
</feature>
<dbReference type="InterPro" id="IPR002885">
    <property type="entry name" value="PPR_rpt"/>
</dbReference>
<dbReference type="Gene3D" id="1.25.40.10">
    <property type="entry name" value="Tetratricopeptide repeat domain"/>
    <property type="match status" value="2"/>
</dbReference>
<evidence type="ECO:0000256" key="3">
    <source>
        <dbReference type="ARBA" id="ARBA00022946"/>
    </source>
</evidence>
<evidence type="ECO:0000256" key="2">
    <source>
        <dbReference type="ARBA" id="ARBA00022737"/>
    </source>
</evidence>
<evidence type="ECO:0008006" key="7">
    <source>
        <dbReference type="Google" id="ProtNLM"/>
    </source>
</evidence>
<dbReference type="PROSITE" id="PS51375">
    <property type="entry name" value="PPR"/>
    <property type="match status" value="3"/>
</dbReference>
<dbReference type="PANTHER" id="PTHR47936">
    <property type="entry name" value="PPR_LONG DOMAIN-CONTAINING PROTEIN"/>
    <property type="match status" value="1"/>
</dbReference>
<dbReference type="PANTHER" id="PTHR47936:SF3">
    <property type="entry name" value="PENTACOTRIPEPTIDE-REPEAT REGION OF PRORP DOMAIN-CONTAINING PROTEIN"/>
    <property type="match status" value="1"/>
</dbReference>
<dbReference type="AlphaFoldDB" id="A0A8T0X4C8"/>
<dbReference type="OrthoDB" id="185373at2759"/>
<feature type="repeat" description="PPR" evidence="4">
    <location>
        <begin position="239"/>
        <end position="273"/>
    </location>
</feature>
<keyword evidence="3" id="KW-0809">Transit peptide</keyword>
<dbReference type="Pfam" id="PF12854">
    <property type="entry name" value="PPR_1"/>
    <property type="match status" value="1"/>
</dbReference>
<keyword evidence="2" id="KW-0677">Repeat</keyword>
<protein>
    <recommendedName>
        <fullName evidence="7">Pentatricopeptide repeat-containing protein</fullName>
    </recommendedName>
</protein>
<evidence type="ECO:0000256" key="1">
    <source>
        <dbReference type="ARBA" id="ARBA00007626"/>
    </source>
</evidence>
<accession>A0A8T0X4C8</accession>
<proteinExistence type="inferred from homology"/>
<name>A0A8T0X4C8_PANVG</name>
<reference evidence="5" key="1">
    <citation type="submission" date="2020-05" db="EMBL/GenBank/DDBJ databases">
        <title>WGS assembly of Panicum virgatum.</title>
        <authorList>
            <person name="Lovell J.T."/>
            <person name="Jenkins J."/>
            <person name="Shu S."/>
            <person name="Juenger T.E."/>
            <person name="Schmutz J."/>
        </authorList>
    </citation>
    <scope>NUCLEOTIDE SEQUENCE</scope>
    <source>
        <strain evidence="5">AP13</strain>
    </source>
</reference>
<dbReference type="NCBIfam" id="TIGR00756">
    <property type="entry name" value="PPR"/>
    <property type="match status" value="2"/>
</dbReference>
<comment type="caution">
    <text evidence="5">The sequence shown here is derived from an EMBL/GenBank/DDBJ whole genome shotgun (WGS) entry which is preliminary data.</text>
</comment>